<evidence type="ECO:0000313" key="2">
    <source>
        <dbReference type="EMBL" id="CAE0259026.1"/>
    </source>
</evidence>
<sequence length="182" mass="20192">MKRRAEAAVKDKLKWSSFDRFPYSDSSLPLSDEVMPTHAFQQLVVLLAKLATAVKASISAQACVQVVSSVIEEIGMQMLDEEVFWSSSHGGGSVDDGFGEGGVQQFVLDVRFMLAACAGYVTERASEAFDSLVERALLQYCEETGQDFRTLLRDDKWFQEAIAIALKRMEPLVGRFGYFEAA</sequence>
<evidence type="ECO:0000256" key="1">
    <source>
        <dbReference type="ARBA" id="ARBA00022448"/>
    </source>
</evidence>
<gene>
    <name evidence="2" type="ORF">PBIL07802_LOCUS21293</name>
</gene>
<dbReference type="GO" id="GO:0006887">
    <property type="term" value="P:exocytosis"/>
    <property type="evidence" value="ECO:0007669"/>
    <property type="project" value="InterPro"/>
</dbReference>
<name>A0A7S3DJE4_9EUKA</name>
<dbReference type="GO" id="GO:0006893">
    <property type="term" value="P:Golgi to plasma membrane transport"/>
    <property type="evidence" value="ECO:0007669"/>
    <property type="project" value="TreeGrafter"/>
</dbReference>
<dbReference type="AlphaFoldDB" id="A0A7S3DJE4"/>
<dbReference type="EMBL" id="HBIB01032807">
    <property type="protein sequence ID" value="CAE0259026.1"/>
    <property type="molecule type" value="Transcribed_RNA"/>
</dbReference>
<reference evidence="2" key="1">
    <citation type="submission" date="2021-01" db="EMBL/GenBank/DDBJ databases">
        <authorList>
            <person name="Corre E."/>
            <person name="Pelletier E."/>
            <person name="Niang G."/>
            <person name="Scheremetjew M."/>
            <person name="Finn R."/>
            <person name="Kale V."/>
            <person name="Holt S."/>
            <person name="Cochrane G."/>
            <person name="Meng A."/>
            <person name="Brown T."/>
            <person name="Cohen L."/>
        </authorList>
    </citation>
    <scope>NUCLEOTIDE SEQUENCE</scope>
    <source>
        <strain evidence="2">NIES-2562</strain>
    </source>
</reference>
<dbReference type="GO" id="GO:0000145">
    <property type="term" value="C:exocyst"/>
    <property type="evidence" value="ECO:0007669"/>
    <property type="project" value="InterPro"/>
</dbReference>
<proteinExistence type="predicted"/>
<dbReference type="PANTHER" id="PTHR21426:SF12">
    <property type="entry name" value="EXOCYST COMPLEX COMPONENT 8"/>
    <property type="match status" value="1"/>
</dbReference>
<dbReference type="InterPro" id="IPR033961">
    <property type="entry name" value="Exo84"/>
</dbReference>
<keyword evidence="1" id="KW-0813">Transport</keyword>
<protein>
    <submittedName>
        <fullName evidence="2">Uncharacterized protein</fullName>
    </submittedName>
</protein>
<accession>A0A7S3DJE4</accession>
<organism evidence="2">
    <name type="scientific">Palpitomonas bilix</name>
    <dbReference type="NCBI Taxonomy" id="652834"/>
    <lineage>
        <taxon>Eukaryota</taxon>
        <taxon>Eukaryota incertae sedis</taxon>
    </lineage>
</organism>
<dbReference type="PANTHER" id="PTHR21426">
    <property type="entry name" value="EXOCYST COMPLEX COMPONENT 8"/>
    <property type="match status" value="1"/>
</dbReference>
<dbReference type="GO" id="GO:0008104">
    <property type="term" value="P:intracellular protein localization"/>
    <property type="evidence" value="ECO:0007669"/>
    <property type="project" value="TreeGrafter"/>
</dbReference>